<protein>
    <submittedName>
        <fullName evidence="1">Uncharacterized protein</fullName>
    </submittedName>
</protein>
<sequence>MAISSSITSGHYKHDQKKPSLLPAATSSPHLHFNLWSSTHFSFFSCSSRPPSHSPNLAAIVVSFNSHHQSSLTQRLSSAPPRVSGHCQLFISMLLSQFACN</sequence>
<accession>A0ACC2K2G9</accession>
<dbReference type="Proteomes" id="UP001234297">
    <property type="component" value="Chromosome 12"/>
</dbReference>
<reference evidence="1 2" key="1">
    <citation type="journal article" date="2022" name="Hortic Res">
        <title>A haplotype resolved chromosomal level avocado genome allows analysis of novel avocado genes.</title>
        <authorList>
            <person name="Nath O."/>
            <person name="Fletcher S.J."/>
            <person name="Hayward A."/>
            <person name="Shaw L.M."/>
            <person name="Masouleh A.K."/>
            <person name="Furtado A."/>
            <person name="Henry R.J."/>
            <person name="Mitter N."/>
        </authorList>
    </citation>
    <scope>NUCLEOTIDE SEQUENCE [LARGE SCALE GENOMIC DNA]</scope>
    <source>
        <strain evidence="2">cv. Hass</strain>
    </source>
</reference>
<organism evidence="1 2">
    <name type="scientific">Persea americana</name>
    <name type="common">Avocado</name>
    <dbReference type="NCBI Taxonomy" id="3435"/>
    <lineage>
        <taxon>Eukaryota</taxon>
        <taxon>Viridiplantae</taxon>
        <taxon>Streptophyta</taxon>
        <taxon>Embryophyta</taxon>
        <taxon>Tracheophyta</taxon>
        <taxon>Spermatophyta</taxon>
        <taxon>Magnoliopsida</taxon>
        <taxon>Magnoliidae</taxon>
        <taxon>Laurales</taxon>
        <taxon>Lauraceae</taxon>
        <taxon>Persea</taxon>
    </lineage>
</organism>
<comment type="caution">
    <text evidence="1">The sequence shown here is derived from an EMBL/GenBank/DDBJ whole genome shotgun (WGS) entry which is preliminary data.</text>
</comment>
<dbReference type="EMBL" id="CM056820">
    <property type="protein sequence ID" value="KAJ8615295.1"/>
    <property type="molecule type" value="Genomic_DNA"/>
</dbReference>
<keyword evidence="2" id="KW-1185">Reference proteome</keyword>
<evidence type="ECO:0000313" key="2">
    <source>
        <dbReference type="Proteomes" id="UP001234297"/>
    </source>
</evidence>
<proteinExistence type="predicted"/>
<gene>
    <name evidence="1" type="ORF">MRB53_034667</name>
</gene>
<evidence type="ECO:0000313" key="1">
    <source>
        <dbReference type="EMBL" id="KAJ8615295.1"/>
    </source>
</evidence>
<name>A0ACC2K2G9_PERAE</name>